<name>A0A8H7XRJ4_PSICU</name>
<dbReference type="Gene3D" id="2.60.120.580">
    <property type="entry name" value="Acetamidase/Formamidase-like domains"/>
    <property type="match status" value="2"/>
</dbReference>
<organism evidence="2">
    <name type="scientific">Psilocybe cubensis</name>
    <name type="common">Psychedelic mushroom</name>
    <name type="synonym">Stropharia cubensis</name>
    <dbReference type="NCBI Taxonomy" id="181762"/>
    <lineage>
        <taxon>Eukaryota</taxon>
        <taxon>Fungi</taxon>
        <taxon>Dikarya</taxon>
        <taxon>Basidiomycota</taxon>
        <taxon>Agaricomycotina</taxon>
        <taxon>Agaricomycetes</taxon>
        <taxon>Agaricomycetidae</taxon>
        <taxon>Agaricales</taxon>
        <taxon>Agaricineae</taxon>
        <taxon>Strophariaceae</taxon>
        <taxon>Psilocybe</taxon>
    </lineage>
</organism>
<protein>
    <recommendedName>
        <fullName evidence="3">Formamidase</fullName>
    </recommendedName>
</protein>
<reference evidence="2" key="1">
    <citation type="submission" date="2021-02" db="EMBL/GenBank/DDBJ databases">
        <title>Psilocybe cubensis genome.</title>
        <authorList>
            <person name="Mckernan K.J."/>
            <person name="Crawford S."/>
            <person name="Trippe A."/>
            <person name="Kane L.T."/>
            <person name="Mclaughlin S."/>
        </authorList>
    </citation>
    <scope>NUCLEOTIDE SEQUENCE [LARGE SCALE GENOMIC DNA]</scope>
    <source>
        <strain evidence="2">MGC-MH-2018</strain>
    </source>
</reference>
<feature type="region of interest" description="Disordered" evidence="1">
    <location>
        <begin position="226"/>
        <end position="246"/>
    </location>
</feature>
<dbReference type="PANTHER" id="PTHR31891:SF1">
    <property type="entry name" value="FORMAMIDASE C869.04-RELATED"/>
    <property type="match status" value="1"/>
</dbReference>
<dbReference type="SUPFAM" id="SSF141130">
    <property type="entry name" value="Acetamidase/Formamidase-like"/>
    <property type="match status" value="1"/>
</dbReference>
<dbReference type="InterPro" id="IPR004304">
    <property type="entry name" value="FmdA_AmdA"/>
</dbReference>
<evidence type="ECO:0000313" key="2">
    <source>
        <dbReference type="EMBL" id="KAG5164234.1"/>
    </source>
</evidence>
<sequence length="318" mass="34399">MSSIHSVNRSHTHLAWDNSIPPVIRIESGDTVSFSCLDASNGQITKESTVATLSSLVFGQLDQVSGPVYVNGALPGDTLQVDVISVETADWGWTGLIPGFGLLSDEFPEPALKIWALDKEAGFAWFDKERGIKIPLRPFPGEMGVAPGKNGAFSTIPPYNTGGNLDTRQLGVGSTLYLPIEVEGALFSIGDGHAAQGDGEVCGTAIETPMEVTVRLTVRKDRPFTKTPHFHTVRPNVNNEEHYGTTGIDSDIREATRSAVRNMINVLEAEFQMDRVAAYMLCSVAGDLRMHEVVDMPNYVIGMMLPQSLLRGPTSINA</sequence>
<dbReference type="PANTHER" id="PTHR31891">
    <property type="entry name" value="FORMAMIDASE C869.04-RELATED"/>
    <property type="match status" value="1"/>
</dbReference>
<evidence type="ECO:0008006" key="3">
    <source>
        <dbReference type="Google" id="ProtNLM"/>
    </source>
</evidence>
<evidence type="ECO:0000256" key="1">
    <source>
        <dbReference type="SAM" id="MobiDB-lite"/>
    </source>
</evidence>
<dbReference type="GO" id="GO:0016811">
    <property type="term" value="F:hydrolase activity, acting on carbon-nitrogen (but not peptide) bonds, in linear amides"/>
    <property type="evidence" value="ECO:0007669"/>
    <property type="project" value="InterPro"/>
</dbReference>
<dbReference type="Pfam" id="PF03069">
    <property type="entry name" value="FmdA_AmdA"/>
    <property type="match status" value="2"/>
</dbReference>
<comment type="caution">
    <text evidence="2">The sequence shown here is derived from an EMBL/GenBank/DDBJ whole genome shotgun (WGS) entry which is preliminary data.</text>
</comment>
<accession>A0A8H7XRJ4</accession>
<proteinExistence type="predicted"/>
<dbReference type="Gene3D" id="3.10.28.20">
    <property type="entry name" value="Acetamidase/Formamidase-like domains"/>
    <property type="match status" value="1"/>
</dbReference>
<dbReference type="AlphaFoldDB" id="A0A8H7XRJ4"/>
<dbReference type="EMBL" id="JAFIQS010000012">
    <property type="protein sequence ID" value="KAG5164234.1"/>
    <property type="molecule type" value="Genomic_DNA"/>
</dbReference>
<gene>
    <name evidence="2" type="ORF">JR316_010734</name>
</gene>